<protein>
    <submittedName>
        <fullName evidence="1">8945_t:CDS:1</fullName>
    </submittedName>
</protein>
<keyword evidence="2" id="KW-1185">Reference proteome</keyword>
<dbReference type="AlphaFoldDB" id="A0A9N8VXG6"/>
<sequence length="72" mass="8086">MRSIIPKDNSSLVVATIAEHPIHDSKDLNWALGKANLWHFVTIPGEVDGSNRHHNQKFNIKCAASNELKLEQ</sequence>
<dbReference type="OrthoDB" id="1859733at2759"/>
<accession>A0A9N8VXG6</accession>
<proteinExistence type="predicted"/>
<dbReference type="Proteomes" id="UP000789396">
    <property type="component" value="Unassembled WGS sequence"/>
</dbReference>
<organism evidence="1 2">
    <name type="scientific">Racocetra fulgida</name>
    <dbReference type="NCBI Taxonomy" id="60492"/>
    <lineage>
        <taxon>Eukaryota</taxon>
        <taxon>Fungi</taxon>
        <taxon>Fungi incertae sedis</taxon>
        <taxon>Mucoromycota</taxon>
        <taxon>Glomeromycotina</taxon>
        <taxon>Glomeromycetes</taxon>
        <taxon>Diversisporales</taxon>
        <taxon>Gigasporaceae</taxon>
        <taxon>Racocetra</taxon>
    </lineage>
</organism>
<dbReference type="EMBL" id="CAJVPZ010000457">
    <property type="protein sequence ID" value="CAG8465914.1"/>
    <property type="molecule type" value="Genomic_DNA"/>
</dbReference>
<evidence type="ECO:0000313" key="1">
    <source>
        <dbReference type="EMBL" id="CAG8465914.1"/>
    </source>
</evidence>
<gene>
    <name evidence="1" type="ORF">RFULGI_LOCUS897</name>
</gene>
<feature type="non-terminal residue" evidence="1">
    <location>
        <position position="72"/>
    </location>
</feature>
<name>A0A9N8VXG6_9GLOM</name>
<reference evidence="1" key="1">
    <citation type="submission" date="2021-06" db="EMBL/GenBank/DDBJ databases">
        <authorList>
            <person name="Kallberg Y."/>
            <person name="Tangrot J."/>
            <person name="Rosling A."/>
        </authorList>
    </citation>
    <scope>NUCLEOTIDE SEQUENCE</scope>
    <source>
        <strain evidence="1">IN212</strain>
    </source>
</reference>
<evidence type="ECO:0000313" key="2">
    <source>
        <dbReference type="Proteomes" id="UP000789396"/>
    </source>
</evidence>
<comment type="caution">
    <text evidence="1">The sequence shown here is derived from an EMBL/GenBank/DDBJ whole genome shotgun (WGS) entry which is preliminary data.</text>
</comment>